<dbReference type="InterPro" id="IPR036259">
    <property type="entry name" value="MFS_trans_sf"/>
</dbReference>
<dbReference type="Proteomes" id="UP000887568">
    <property type="component" value="Unplaced"/>
</dbReference>
<feature type="transmembrane region" description="Helical" evidence="2">
    <location>
        <begin position="105"/>
        <end position="123"/>
    </location>
</feature>
<dbReference type="PANTHER" id="PTHR11360:SF284">
    <property type="entry name" value="EG:103B4.3 PROTEIN-RELATED"/>
    <property type="match status" value="1"/>
</dbReference>
<feature type="transmembrane region" description="Helical" evidence="2">
    <location>
        <begin position="72"/>
        <end position="93"/>
    </location>
</feature>
<dbReference type="OrthoDB" id="6499973at2759"/>
<feature type="transmembrane region" description="Helical" evidence="2">
    <location>
        <begin position="189"/>
        <end position="212"/>
    </location>
</feature>
<feature type="transmembrane region" description="Helical" evidence="2">
    <location>
        <begin position="608"/>
        <end position="626"/>
    </location>
</feature>
<evidence type="ECO:0000313" key="3">
    <source>
        <dbReference type="EnsemblMetazoa" id="XP_038061344.1"/>
    </source>
</evidence>
<accession>A0A914ADC4</accession>
<protein>
    <submittedName>
        <fullName evidence="3">Uncharacterized protein</fullName>
    </submittedName>
</protein>
<dbReference type="Gene3D" id="1.20.1250.20">
    <property type="entry name" value="MFS general substrate transporter like domains"/>
    <property type="match status" value="2"/>
</dbReference>
<dbReference type="InterPro" id="IPR011701">
    <property type="entry name" value="MFS"/>
</dbReference>
<feature type="transmembrane region" description="Helical" evidence="2">
    <location>
        <begin position="34"/>
        <end position="60"/>
    </location>
</feature>
<feature type="compositionally biased region" description="Polar residues" evidence="1">
    <location>
        <begin position="240"/>
        <end position="256"/>
    </location>
</feature>
<reference evidence="3" key="1">
    <citation type="submission" date="2022-11" db="UniProtKB">
        <authorList>
            <consortium name="EnsemblMetazoa"/>
        </authorList>
    </citation>
    <scope>IDENTIFICATION</scope>
</reference>
<dbReference type="EnsemblMetazoa" id="XM_038205416.1">
    <property type="protein sequence ID" value="XP_038061344.1"/>
    <property type="gene ID" value="LOC119732050"/>
</dbReference>
<dbReference type="RefSeq" id="XP_038061344.1">
    <property type="nucleotide sequence ID" value="XM_038205416.1"/>
</dbReference>
<dbReference type="PANTHER" id="PTHR11360">
    <property type="entry name" value="MONOCARBOXYLATE TRANSPORTER"/>
    <property type="match status" value="1"/>
</dbReference>
<feature type="transmembrane region" description="Helical" evidence="2">
    <location>
        <begin position="521"/>
        <end position="538"/>
    </location>
</feature>
<dbReference type="AlphaFoldDB" id="A0A914ADC4"/>
<feature type="transmembrane region" description="Helical" evidence="2">
    <location>
        <begin position="577"/>
        <end position="596"/>
    </location>
</feature>
<feature type="region of interest" description="Disordered" evidence="1">
    <location>
        <begin position="219"/>
        <end position="289"/>
    </location>
</feature>
<evidence type="ECO:0000256" key="1">
    <source>
        <dbReference type="SAM" id="MobiDB-lite"/>
    </source>
</evidence>
<keyword evidence="2" id="KW-0472">Membrane</keyword>
<sequence>MRGKHGQDGFSALPEQRAERQRHRADAPFYPEGGWGYVVVLAAFTALMIQMGLIVSMGVYLEHIEREFELGAGLSGWISSGCFAVLAFVSPLASHVMKRLGCRPTAMLGGAIMCTGFVCGTFANSVVQLFVFADVIGGIGASMCHISGTVVIGQYFNKRYALANGFAYTGQGVGIFMFPPILQALINTYGWRGCMLVQGALSLHISVAAALYRPVKQPSADPIKSASEDSREGVCIHCPNENQNNGGDSVSWSAASEESDNKTDSTAVSASELDSSKPSVPGNSTNSLENVGLETPMILITERLDTEIRPTFSESRMEIPTIVCTSDPDSFPTDSIKGMEFVGSKFHMDNLEEHREHFQPEPQEDTHFLTEFEVKPQMCLSAHLTSSNASLRNVSTVSLASSGIQTVVTKSDECESALEEDGEFGVLGAGARGNSRHKCLVVWRMVRNHPSICFVFLIFLFETFGYGGFFSHVVAKARETGIEEGPATFALSVFGIGSLVGRITNGFILHHGHLTGKGLNALALVTAGVASALTSAVVSQGGLFTAAFFSGLGSGWYLPLQQVLLRDIVGQARLHLAYGYGLLFEGAGSLAGGFVIGSIRDVYDSYEVSFYFLGMVMVLGACVLAVDRYFEKRGLCLGKDRRDWMAYSIDAKKQPITDNFEKATPV</sequence>
<dbReference type="OMA" id="WISSGCF"/>
<keyword evidence="4" id="KW-1185">Reference proteome</keyword>
<dbReference type="InterPro" id="IPR050327">
    <property type="entry name" value="Proton-linked_MCT"/>
</dbReference>
<feature type="transmembrane region" description="Helical" evidence="2">
    <location>
        <begin position="544"/>
        <end position="565"/>
    </location>
</feature>
<proteinExistence type="predicted"/>
<dbReference type="GeneID" id="119732050"/>
<keyword evidence="2" id="KW-1133">Transmembrane helix</keyword>
<dbReference type="Pfam" id="PF07690">
    <property type="entry name" value="MFS_1"/>
    <property type="match status" value="1"/>
</dbReference>
<evidence type="ECO:0000313" key="4">
    <source>
        <dbReference type="Proteomes" id="UP000887568"/>
    </source>
</evidence>
<feature type="transmembrane region" description="Helical" evidence="2">
    <location>
        <begin position="165"/>
        <end position="183"/>
    </location>
</feature>
<keyword evidence="2" id="KW-0812">Transmembrane</keyword>
<organism evidence="3 4">
    <name type="scientific">Patiria miniata</name>
    <name type="common">Bat star</name>
    <name type="synonym">Asterina miniata</name>
    <dbReference type="NCBI Taxonomy" id="46514"/>
    <lineage>
        <taxon>Eukaryota</taxon>
        <taxon>Metazoa</taxon>
        <taxon>Echinodermata</taxon>
        <taxon>Eleutherozoa</taxon>
        <taxon>Asterozoa</taxon>
        <taxon>Asteroidea</taxon>
        <taxon>Valvatacea</taxon>
        <taxon>Valvatida</taxon>
        <taxon>Asterinidae</taxon>
        <taxon>Patiria</taxon>
    </lineage>
</organism>
<evidence type="ECO:0000256" key="2">
    <source>
        <dbReference type="SAM" id="Phobius"/>
    </source>
</evidence>
<dbReference type="SUPFAM" id="SSF103473">
    <property type="entry name" value="MFS general substrate transporter"/>
    <property type="match status" value="1"/>
</dbReference>
<feature type="transmembrane region" description="Helical" evidence="2">
    <location>
        <begin position="487"/>
        <end position="509"/>
    </location>
</feature>
<feature type="compositionally biased region" description="Polar residues" evidence="1">
    <location>
        <begin position="264"/>
        <end position="289"/>
    </location>
</feature>
<name>A0A914ADC4_PATMI</name>
<feature type="transmembrane region" description="Helical" evidence="2">
    <location>
        <begin position="129"/>
        <end position="153"/>
    </location>
</feature>
<dbReference type="GO" id="GO:0008028">
    <property type="term" value="F:monocarboxylic acid transmembrane transporter activity"/>
    <property type="evidence" value="ECO:0007669"/>
    <property type="project" value="TreeGrafter"/>
</dbReference>
<feature type="transmembrane region" description="Helical" evidence="2">
    <location>
        <begin position="452"/>
        <end position="475"/>
    </location>
</feature>